<feature type="chain" id="PRO_5024951028" evidence="2">
    <location>
        <begin position="22"/>
        <end position="108"/>
    </location>
</feature>
<dbReference type="RefSeq" id="WP_149433718.1">
    <property type="nucleotide sequence ID" value="NZ_VTPX01000001.1"/>
</dbReference>
<dbReference type="EMBL" id="VTPX01000001">
    <property type="protein sequence ID" value="KAA0020599.1"/>
    <property type="molecule type" value="Genomic_DNA"/>
</dbReference>
<feature type="signal peptide" evidence="2">
    <location>
        <begin position="1"/>
        <end position="21"/>
    </location>
</feature>
<evidence type="ECO:0000313" key="3">
    <source>
        <dbReference type="EMBL" id="KAA0020599.1"/>
    </source>
</evidence>
<protein>
    <submittedName>
        <fullName evidence="3">Uncharacterized protein</fullName>
    </submittedName>
</protein>
<dbReference type="Proteomes" id="UP000466024">
    <property type="component" value="Unassembled WGS sequence"/>
</dbReference>
<feature type="compositionally biased region" description="Low complexity" evidence="1">
    <location>
        <begin position="87"/>
        <end position="108"/>
    </location>
</feature>
<evidence type="ECO:0000256" key="2">
    <source>
        <dbReference type="SAM" id="SignalP"/>
    </source>
</evidence>
<keyword evidence="2" id="KW-0732">Signal</keyword>
<name>A0A640WIZ1_9GAMM</name>
<feature type="compositionally biased region" description="Polar residues" evidence="1">
    <location>
        <begin position="48"/>
        <end position="86"/>
    </location>
</feature>
<keyword evidence="4" id="KW-1185">Reference proteome</keyword>
<evidence type="ECO:0000313" key="4">
    <source>
        <dbReference type="Proteomes" id="UP000466024"/>
    </source>
</evidence>
<gene>
    <name evidence="3" type="ORF">F0A16_02050</name>
</gene>
<evidence type="ECO:0000256" key="1">
    <source>
        <dbReference type="SAM" id="MobiDB-lite"/>
    </source>
</evidence>
<accession>A0A640WIZ1</accession>
<reference evidence="3 4" key="1">
    <citation type="submission" date="2019-08" db="EMBL/GenBank/DDBJ databases">
        <title>Bioinformatics analysis of the strain L3 and L5.</title>
        <authorList>
            <person name="Li X."/>
        </authorList>
    </citation>
    <scope>NUCLEOTIDE SEQUENCE [LARGE SCALE GENOMIC DNA]</scope>
    <source>
        <strain evidence="3 4">L3</strain>
    </source>
</reference>
<proteinExistence type="predicted"/>
<feature type="region of interest" description="Disordered" evidence="1">
    <location>
        <begin position="43"/>
        <end position="108"/>
    </location>
</feature>
<sequence length="108" mass="10665">MKIQILSALALAFVLPLSAQANSAMAEAAFEKNREMLSALMSGADASTGGSHNANATVSGHSDAANNALQQVAESTHRSTMVMSGTGTLSAQGQSAAASSALTAVNGG</sequence>
<organism evidence="3 4">
    <name type="scientific">Salinicola corii</name>
    <dbReference type="NCBI Taxonomy" id="2606937"/>
    <lineage>
        <taxon>Bacteria</taxon>
        <taxon>Pseudomonadati</taxon>
        <taxon>Pseudomonadota</taxon>
        <taxon>Gammaproteobacteria</taxon>
        <taxon>Oceanospirillales</taxon>
        <taxon>Halomonadaceae</taxon>
        <taxon>Salinicola</taxon>
    </lineage>
</organism>
<dbReference type="AlphaFoldDB" id="A0A640WIZ1"/>
<comment type="caution">
    <text evidence="3">The sequence shown here is derived from an EMBL/GenBank/DDBJ whole genome shotgun (WGS) entry which is preliminary data.</text>
</comment>